<dbReference type="Proteomes" id="UP000016935">
    <property type="component" value="Unassembled WGS sequence"/>
</dbReference>
<evidence type="ECO:0000256" key="3">
    <source>
        <dbReference type="ARBA" id="ARBA00022448"/>
    </source>
</evidence>
<sequence>MASLSDVGTSKDGGVGGVQSKDDDKHLNLVQVGASDSDVTAGKQKWLRRWRGVLSFLENKGDVEVRGCTPVPYDERRETKYSHMFTLWFCVSCNPLPVTFGMVGTMSFALSLRDATLVILFFTLISTVPVAYMCTWGPMTGMRQLVQARFSFGKYFVSLLILLNLATLTGFCVVDSVIGGMALSAVQDGTTINATVGIVLIAILSLFISFCGFGVLHHYERWAWIPALLALVIAAGCGGQKLSHQAVVPAATPSQALSFGGLVASFMIPWAALASDFSTYLHPKAPRLRIALYTYAGLAAPTILLMTLGAAMGGATPNVPSWQAGYEANAASGVLAAMLQPAGGFGRFVTVVLGFSMLGNLSATMYSVTLNLQMLVPWLFRVPRIVFSLVITAIVIGVAVEAAKSFFLNLENFIGVIGYWSSAFIGIVVVEHVVFRGGRFTGYTEDADAWDDAQKLPVGAAALGAFVVSFGLIVPSMGQTWWTGPIAATTGDIGLEVAVVLAGVLYAPLRLWEKRTWGR</sequence>
<feature type="transmembrane region" description="Helical" evidence="9">
    <location>
        <begin position="85"/>
        <end position="109"/>
    </location>
</feature>
<accession>R0KHG2</accession>
<dbReference type="Pfam" id="PF02133">
    <property type="entry name" value="Transp_cyt_pur"/>
    <property type="match status" value="1"/>
</dbReference>
<feature type="transmembrane region" description="Helical" evidence="9">
    <location>
        <begin position="155"/>
        <end position="182"/>
    </location>
</feature>
<feature type="transmembrane region" description="Helical" evidence="9">
    <location>
        <begin position="223"/>
        <end position="243"/>
    </location>
</feature>
<feature type="transmembrane region" description="Helical" evidence="9">
    <location>
        <begin position="456"/>
        <end position="474"/>
    </location>
</feature>
<evidence type="ECO:0000256" key="6">
    <source>
        <dbReference type="ARBA" id="ARBA00023136"/>
    </source>
</evidence>
<keyword evidence="4 9" id="KW-0812">Transmembrane</keyword>
<evidence type="ECO:0000256" key="1">
    <source>
        <dbReference type="ARBA" id="ARBA00004141"/>
    </source>
</evidence>
<dbReference type="GO" id="GO:0022857">
    <property type="term" value="F:transmembrane transporter activity"/>
    <property type="evidence" value="ECO:0007669"/>
    <property type="project" value="InterPro"/>
</dbReference>
<organism evidence="10 11">
    <name type="scientific">Exserohilum turcicum (strain 28A)</name>
    <name type="common">Northern leaf blight fungus</name>
    <name type="synonym">Setosphaeria turcica</name>
    <dbReference type="NCBI Taxonomy" id="671987"/>
    <lineage>
        <taxon>Eukaryota</taxon>
        <taxon>Fungi</taxon>
        <taxon>Dikarya</taxon>
        <taxon>Ascomycota</taxon>
        <taxon>Pezizomycotina</taxon>
        <taxon>Dothideomycetes</taxon>
        <taxon>Pleosporomycetidae</taxon>
        <taxon>Pleosporales</taxon>
        <taxon>Pleosporineae</taxon>
        <taxon>Pleosporaceae</taxon>
        <taxon>Exserohilum</taxon>
    </lineage>
</organism>
<dbReference type="PIRSF" id="PIRSF002744">
    <property type="entry name" value="Pur-cyt_permease"/>
    <property type="match status" value="1"/>
</dbReference>
<keyword evidence="3 7" id="KW-0813">Transport</keyword>
<dbReference type="STRING" id="671987.R0KHG2"/>
<gene>
    <name evidence="10" type="ORF">SETTUDRAFT_129638</name>
</gene>
<evidence type="ECO:0000256" key="5">
    <source>
        <dbReference type="ARBA" id="ARBA00022989"/>
    </source>
</evidence>
<dbReference type="InterPro" id="IPR001248">
    <property type="entry name" value="Pur-cyt_permease"/>
</dbReference>
<proteinExistence type="inferred from homology"/>
<evidence type="ECO:0000256" key="8">
    <source>
        <dbReference type="SAM" id="MobiDB-lite"/>
    </source>
</evidence>
<evidence type="ECO:0000313" key="11">
    <source>
        <dbReference type="Proteomes" id="UP000016935"/>
    </source>
</evidence>
<dbReference type="EMBL" id="KB908537">
    <property type="protein sequence ID" value="EOA88644.1"/>
    <property type="molecule type" value="Genomic_DNA"/>
</dbReference>
<feature type="transmembrane region" description="Helical" evidence="9">
    <location>
        <begin position="290"/>
        <end position="312"/>
    </location>
</feature>
<feature type="transmembrane region" description="Helical" evidence="9">
    <location>
        <begin position="486"/>
        <end position="509"/>
    </location>
</feature>
<dbReference type="InterPro" id="IPR026030">
    <property type="entry name" value="Pur-cyt_permease_Fcy2/21/22"/>
</dbReference>
<name>R0KHG2_EXST2</name>
<dbReference type="AlphaFoldDB" id="R0KHG2"/>
<dbReference type="PANTHER" id="PTHR31806:SF5">
    <property type="entry name" value="PURINE-CYTOSINE PERMEASE FCY21"/>
    <property type="match status" value="1"/>
</dbReference>
<reference evidence="10 11" key="2">
    <citation type="journal article" date="2013" name="PLoS Genet.">
        <title>Comparative genome structure, secondary metabolite, and effector coding capacity across Cochliobolus pathogens.</title>
        <authorList>
            <person name="Condon B.J."/>
            <person name="Leng Y."/>
            <person name="Wu D."/>
            <person name="Bushley K.E."/>
            <person name="Ohm R.A."/>
            <person name="Otillar R."/>
            <person name="Martin J."/>
            <person name="Schackwitz W."/>
            <person name="Grimwood J."/>
            <person name="MohdZainudin N."/>
            <person name="Xue C."/>
            <person name="Wang R."/>
            <person name="Manning V.A."/>
            <person name="Dhillon B."/>
            <person name="Tu Z.J."/>
            <person name="Steffenson B.J."/>
            <person name="Salamov A."/>
            <person name="Sun H."/>
            <person name="Lowry S."/>
            <person name="LaButti K."/>
            <person name="Han J."/>
            <person name="Copeland A."/>
            <person name="Lindquist E."/>
            <person name="Barry K."/>
            <person name="Schmutz J."/>
            <person name="Baker S.E."/>
            <person name="Ciuffetti L.M."/>
            <person name="Grigoriev I.V."/>
            <person name="Zhong S."/>
            <person name="Turgeon B.G."/>
        </authorList>
    </citation>
    <scope>NUCLEOTIDE SEQUENCE [LARGE SCALE GENOMIC DNA]</scope>
    <source>
        <strain evidence="11">28A</strain>
    </source>
</reference>
<dbReference type="GeneID" id="19396085"/>
<dbReference type="HOGENOM" id="CLU_026016_2_0_1"/>
<evidence type="ECO:0000313" key="10">
    <source>
        <dbReference type="EMBL" id="EOA88644.1"/>
    </source>
</evidence>
<protein>
    <submittedName>
        <fullName evidence="10">Uncharacterized protein</fullName>
    </submittedName>
</protein>
<keyword evidence="6 7" id="KW-0472">Membrane</keyword>
<dbReference type="GO" id="GO:0005886">
    <property type="term" value="C:plasma membrane"/>
    <property type="evidence" value="ECO:0007669"/>
    <property type="project" value="TreeGrafter"/>
</dbReference>
<dbReference type="Gene3D" id="1.10.4160.10">
    <property type="entry name" value="Hydantoin permease"/>
    <property type="match status" value="1"/>
</dbReference>
<feature type="transmembrane region" description="Helical" evidence="9">
    <location>
        <begin position="385"/>
        <end position="407"/>
    </location>
</feature>
<keyword evidence="11" id="KW-1185">Reference proteome</keyword>
<evidence type="ECO:0000256" key="2">
    <source>
        <dbReference type="ARBA" id="ARBA00008974"/>
    </source>
</evidence>
<evidence type="ECO:0000256" key="9">
    <source>
        <dbReference type="SAM" id="Phobius"/>
    </source>
</evidence>
<comment type="subcellular location">
    <subcellularLocation>
        <location evidence="1">Membrane</location>
        <topology evidence="1">Multi-pass membrane protein</topology>
    </subcellularLocation>
</comment>
<evidence type="ECO:0000256" key="4">
    <source>
        <dbReference type="ARBA" id="ARBA00022692"/>
    </source>
</evidence>
<feature type="transmembrane region" description="Helical" evidence="9">
    <location>
        <begin position="413"/>
        <end position="435"/>
    </location>
</feature>
<evidence type="ECO:0000256" key="7">
    <source>
        <dbReference type="PIRNR" id="PIRNR002744"/>
    </source>
</evidence>
<comment type="similarity">
    <text evidence="2 7">Belongs to the purine-cytosine permease (2.A.39) family.</text>
</comment>
<reference evidence="10 11" key="1">
    <citation type="journal article" date="2012" name="PLoS Pathog.">
        <title>Diverse lifestyles and strategies of plant pathogenesis encoded in the genomes of eighteen Dothideomycetes fungi.</title>
        <authorList>
            <person name="Ohm R.A."/>
            <person name="Feau N."/>
            <person name="Henrissat B."/>
            <person name="Schoch C.L."/>
            <person name="Horwitz B.A."/>
            <person name="Barry K.W."/>
            <person name="Condon B.J."/>
            <person name="Copeland A.C."/>
            <person name="Dhillon B."/>
            <person name="Glaser F."/>
            <person name="Hesse C.N."/>
            <person name="Kosti I."/>
            <person name="LaButti K."/>
            <person name="Lindquist E.A."/>
            <person name="Lucas S."/>
            <person name="Salamov A.A."/>
            <person name="Bradshaw R.E."/>
            <person name="Ciuffetti L."/>
            <person name="Hamelin R.C."/>
            <person name="Kema G.H.J."/>
            <person name="Lawrence C."/>
            <person name="Scott J.A."/>
            <person name="Spatafora J.W."/>
            <person name="Turgeon B.G."/>
            <person name="de Wit P.J.G.M."/>
            <person name="Zhong S."/>
            <person name="Goodwin S.B."/>
            <person name="Grigoriev I.V."/>
        </authorList>
    </citation>
    <scope>NUCLEOTIDE SEQUENCE [LARGE SCALE GENOMIC DNA]</scope>
    <source>
        <strain evidence="11">28A</strain>
    </source>
</reference>
<keyword evidence="5 9" id="KW-1133">Transmembrane helix</keyword>
<dbReference type="RefSeq" id="XP_008024013.1">
    <property type="nucleotide sequence ID" value="XM_008025822.1"/>
</dbReference>
<dbReference type="eggNOG" id="ENOG502QQ8Y">
    <property type="taxonomic scope" value="Eukaryota"/>
</dbReference>
<feature type="transmembrane region" description="Helical" evidence="9">
    <location>
        <begin position="115"/>
        <end position="134"/>
    </location>
</feature>
<dbReference type="OrthoDB" id="5428495at2759"/>
<feature type="transmembrane region" description="Helical" evidence="9">
    <location>
        <begin position="255"/>
        <end position="278"/>
    </location>
</feature>
<dbReference type="PANTHER" id="PTHR31806">
    <property type="entry name" value="PURINE-CYTOSINE PERMEASE FCY2-RELATED"/>
    <property type="match status" value="1"/>
</dbReference>
<feature type="transmembrane region" description="Helical" evidence="9">
    <location>
        <begin position="348"/>
        <end position="373"/>
    </location>
</feature>
<feature type="transmembrane region" description="Helical" evidence="9">
    <location>
        <begin position="194"/>
        <end position="216"/>
    </location>
</feature>
<feature type="region of interest" description="Disordered" evidence="8">
    <location>
        <begin position="1"/>
        <end position="22"/>
    </location>
</feature>